<keyword evidence="3 6" id="KW-0812">Transmembrane</keyword>
<comment type="caution">
    <text evidence="7">The sequence shown here is derived from an EMBL/GenBank/DDBJ whole genome shotgun (WGS) entry which is preliminary data.</text>
</comment>
<gene>
    <name evidence="7" type="ORF">EPA86_16500</name>
</gene>
<dbReference type="PANTHER" id="PTHR43461:SF1">
    <property type="entry name" value="TRANSMEMBRANE PROTEIN 256"/>
    <property type="match status" value="1"/>
</dbReference>
<evidence type="ECO:0000256" key="3">
    <source>
        <dbReference type="ARBA" id="ARBA00022692"/>
    </source>
</evidence>
<dbReference type="PANTHER" id="PTHR43461">
    <property type="entry name" value="TRANSMEMBRANE PROTEIN 256"/>
    <property type="match status" value="1"/>
</dbReference>
<comment type="subcellular location">
    <subcellularLocation>
        <location evidence="1">Membrane</location>
        <topology evidence="1">Multi-pass membrane protein</topology>
    </subcellularLocation>
</comment>
<evidence type="ECO:0000313" key="7">
    <source>
        <dbReference type="EMBL" id="TPH12541.1"/>
    </source>
</evidence>
<dbReference type="GO" id="GO:0016020">
    <property type="term" value="C:membrane"/>
    <property type="evidence" value="ECO:0007669"/>
    <property type="project" value="UniProtKB-SubCell"/>
</dbReference>
<keyword evidence="4 6" id="KW-1133">Transmembrane helix</keyword>
<accession>A0A502KRB9</accession>
<keyword evidence="8" id="KW-1185">Reference proteome</keyword>
<evidence type="ECO:0000313" key="8">
    <source>
        <dbReference type="Proteomes" id="UP000315303"/>
    </source>
</evidence>
<dbReference type="RefSeq" id="WP_140605489.1">
    <property type="nucleotide sequence ID" value="NZ_SAWY01000040.1"/>
</dbReference>
<dbReference type="OrthoDB" id="9802121at2"/>
<dbReference type="Proteomes" id="UP000315303">
    <property type="component" value="Unassembled WGS sequence"/>
</dbReference>
<feature type="transmembrane region" description="Helical" evidence="6">
    <location>
        <begin position="109"/>
        <end position="126"/>
    </location>
</feature>
<dbReference type="InterPro" id="IPR006696">
    <property type="entry name" value="DUF423"/>
</dbReference>
<evidence type="ECO:0000256" key="6">
    <source>
        <dbReference type="SAM" id="Phobius"/>
    </source>
</evidence>
<keyword evidence="5 6" id="KW-0472">Membrane</keyword>
<dbReference type="Pfam" id="PF04241">
    <property type="entry name" value="DUF423"/>
    <property type="match status" value="1"/>
</dbReference>
<dbReference type="PROSITE" id="PS51257">
    <property type="entry name" value="PROKAR_LIPOPROTEIN"/>
    <property type="match status" value="1"/>
</dbReference>
<dbReference type="EMBL" id="SAWY01000040">
    <property type="protein sequence ID" value="TPH12541.1"/>
    <property type="molecule type" value="Genomic_DNA"/>
</dbReference>
<evidence type="ECO:0000256" key="1">
    <source>
        <dbReference type="ARBA" id="ARBA00004141"/>
    </source>
</evidence>
<feature type="transmembrane region" description="Helical" evidence="6">
    <location>
        <begin position="12"/>
        <end position="31"/>
    </location>
</feature>
<proteinExistence type="inferred from homology"/>
<evidence type="ECO:0000256" key="4">
    <source>
        <dbReference type="ARBA" id="ARBA00022989"/>
    </source>
</evidence>
<organism evidence="7 8">
    <name type="scientific">Litorilituus lipolyticus</name>
    <dbReference type="NCBI Taxonomy" id="2491017"/>
    <lineage>
        <taxon>Bacteria</taxon>
        <taxon>Pseudomonadati</taxon>
        <taxon>Pseudomonadota</taxon>
        <taxon>Gammaproteobacteria</taxon>
        <taxon>Alteromonadales</taxon>
        <taxon>Colwelliaceae</taxon>
        <taxon>Litorilituus</taxon>
    </lineage>
</organism>
<comment type="similarity">
    <text evidence="2">Belongs to the UPF0382 family.</text>
</comment>
<feature type="transmembrane region" description="Helical" evidence="6">
    <location>
        <begin position="76"/>
        <end position="97"/>
    </location>
</feature>
<evidence type="ECO:0000256" key="5">
    <source>
        <dbReference type="ARBA" id="ARBA00023136"/>
    </source>
</evidence>
<dbReference type="AlphaFoldDB" id="A0A502KRB9"/>
<name>A0A502KRB9_9GAMM</name>
<sequence>MTQGAKRKYLHQLITIFVGISGCFSVLFGAWLAHADFSDSITVYTSLSTALQYQFIHTLALLAMVLFSRHQQASKVLTCSMLAFVLGILLFCGNIYIKSLFDIQFLGKLTPIGGMSFALAWLLLAVEGKNNL</sequence>
<feature type="transmembrane region" description="Helical" evidence="6">
    <location>
        <begin position="51"/>
        <end position="69"/>
    </location>
</feature>
<reference evidence="7 8" key="1">
    <citation type="submission" date="2019-01" db="EMBL/GenBank/DDBJ databases">
        <title>Litorilituus lipolytica sp. nov., isolated from intertidal sand of the Yellow Sea in China.</title>
        <authorList>
            <person name="Liu A."/>
        </authorList>
    </citation>
    <scope>NUCLEOTIDE SEQUENCE [LARGE SCALE GENOMIC DNA]</scope>
    <source>
        <strain evidence="7 8">RZ04</strain>
    </source>
</reference>
<evidence type="ECO:0000256" key="2">
    <source>
        <dbReference type="ARBA" id="ARBA00009694"/>
    </source>
</evidence>
<protein>
    <submittedName>
        <fullName evidence="7">DUF423 domain-containing protein</fullName>
    </submittedName>
</protein>